<dbReference type="PANTHER" id="PTHR38011">
    <property type="entry name" value="DIHYDROFOLATE REDUCTASE FAMILY PROTEIN (AFU_ORTHOLOGUE AFUA_8G06820)"/>
    <property type="match status" value="1"/>
</dbReference>
<keyword evidence="2" id="KW-1185">Reference proteome</keyword>
<dbReference type="RefSeq" id="WP_062735743.1">
    <property type="nucleotide sequence ID" value="NZ_BJZS01000048.1"/>
</dbReference>
<evidence type="ECO:0000313" key="2">
    <source>
        <dbReference type="Proteomes" id="UP000321103"/>
    </source>
</evidence>
<dbReference type="InterPro" id="IPR024072">
    <property type="entry name" value="DHFR-like_dom_sf"/>
</dbReference>
<dbReference type="AlphaFoldDB" id="A0A512ID16"/>
<comment type="caution">
    <text evidence="1">The sequence shown here is derived from an EMBL/GenBank/DDBJ whole genome shotgun (WGS) entry which is preliminary data.</text>
</comment>
<name>A0A512ID16_9MICC</name>
<dbReference type="SUPFAM" id="SSF53597">
    <property type="entry name" value="Dihydrofolate reductase-like"/>
    <property type="match status" value="1"/>
</dbReference>
<dbReference type="STRING" id="388357.GCA_001580365_02147"/>
<dbReference type="Gene3D" id="3.40.430.10">
    <property type="entry name" value="Dihydrofolate Reductase, subunit A"/>
    <property type="match status" value="1"/>
</dbReference>
<dbReference type="InterPro" id="IPR050765">
    <property type="entry name" value="Riboflavin_Biosynth_HTPR"/>
</dbReference>
<dbReference type="Proteomes" id="UP000321103">
    <property type="component" value="Unassembled WGS sequence"/>
</dbReference>
<accession>A0A512ID16</accession>
<reference evidence="1 2" key="1">
    <citation type="submission" date="2019-07" db="EMBL/GenBank/DDBJ databases">
        <title>Whole genome shotgun sequence of Kocuria turfanensis NBRC 107627.</title>
        <authorList>
            <person name="Hosoyama A."/>
            <person name="Uohara A."/>
            <person name="Ohji S."/>
            <person name="Ichikawa N."/>
        </authorList>
    </citation>
    <scope>NUCLEOTIDE SEQUENCE [LARGE SCALE GENOMIC DNA]</scope>
    <source>
        <strain evidence="1 2">NBRC 107627</strain>
    </source>
</reference>
<proteinExistence type="predicted"/>
<evidence type="ECO:0000313" key="1">
    <source>
        <dbReference type="EMBL" id="GEO95600.1"/>
    </source>
</evidence>
<gene>
    <name evidence="1" type="ORF">KTU01_17230</name>
</gene>
<protein>
    <submittedName>
        <fullName evidence="1">Deaminase reductase</fullName>
    </submittedName>
</protein>
<organism evidence="1 2">
    <name type="scientific">Kocuria turfanensis</name>
    <dbReference type="NCBI Taxonomy" id="388357"/>
    <lineage>
        <taxon>Bacteria</taxon>
        <taxon>Bacillati</taxon>
        <taxon>Actinomycetota</taxon>
        <taxon>Actinomycetes</taxon>
        <taxon>Micrococcales</taxon>
        <taxon>Micrococcaceae</taxon>
        <taxon>Kocuria</taxon>
    </lineage>
</organism>
<sequence length="204" mass="21216">MGTENDEDAGRGRPGWAGHVYIGVSVDGYIARPDGDLAWLESRGAAAAEAGAGDLGYEAFLAGIDAVVLGRVTYEQVLGFGDWPYGERPVVVLGSGGPGPGAGVPPVRWATSLPGAVELLDAVGARHVYVDGGATIRSFLDAGRIADLVLTRVPVLLREGISPFAGAGTDVPLELVDVRSFPGGLVQETYRVADPHRAGHRPHR</sequence>
<dbReference type="PANTHER" id="PTHR38011:SF11">
    <property type="entry name" value="2,5-DIAMINO-6-RIBOSYLAMINO-4(3H)-PYRIMIDINONE 5'-PHOSPHATE REDUCTASE"/>
    <property type="match status" value="1"/>
</dbReference>
<dbReference type="EMBL" id="BJZS01000048">
    <property type="protein sequence ID" value="GEO95600.1"/>
    <property type="molecule type" value="Genomic_DNA"/>
</dbReference>